<evidence type="ECO:0000313" key="2">
    <source>
        <dbReference type="WBParaSite" id="RSKR_0000945200.1"/>
    </source>
</evidence>
<dbReference type="WBParaSite" id="RSKR_0000945200.1">
    <property type="protein sequence ID" value="RSKR_0000945200.1"/>
    <property type="gene ID" value="RSKR_0000945200"/>
</dbReference>
<protein>
    <submittedName>
        <fullName evidence="2">NADPH:adrenodoxin oxidoreductase, mitochondrial</fullName>
    </submittedName>
</protein>
<evidence type="ECO:0000313" key="1">
    <source>
        <dbReference type="Proteomes" id="UP000095286"/>
    </source>
</evidence>
<accession>A0AC35UCN5</accession>
<dbReference type="Proteomes" id="UP000095286">
    <property type="component" value="Unplaced"/>
</dbReference>
<reference evidence="2" key="1">
    <citation type="submission" date="2016-11" db="UniProtKB">
        <authorList>
            <consortium name="WormBaseParasite"/>
        </authorList>
    </citation>
    <scope>IDENTIFICATION</scope>
    <source>
        <strain evidence="2">KR3021</strain>
    </source>
</reference>
<name>A0AC35UCN5_9BILA</name>
<organism evidence="1 2">
    <name type="scientific">Rhabditophanes sp. KR3021</name>
    <dbReference type="NCBI Taxonomy" id="114890"/>
    <lineage>
        <taxon>Eukaryota</taxon>
        <taxon>Metazoa</taxon>
        <taxon>Ecdysozoa</taxon>
        <taxon>Nematoda</taxon>
        <taxon>Chromadorea</taxon>
        <taxon>Rhabditida</taxon>
        <taxon>Tylenchina</taxon>
        <taxon>Panagrolaimomorpha</taxon>
        <taxon>Strongyloidoidea</taxon>
        <taxon>Alloionematidae</taxon>
        <taxon>Rhabditophanes</taxon>
    </lineage>
</organism>
<proteinExistence type="predicted"/>
<sequence>MFRTLLHIRNVGSSIKNPTIAIVGAGPSGLYTCSSIFRKIPEVTIDVFDRSPVPFGLVRYGVAPDHADVKNCTKQFEKIFETHKNNLSLFCNVAVGEDVTYEELCQNYDAVVLAYGASKSRQLNIPGIDAKNCFAGGDFVSWYNGAPCANEPLLDKKNAVIIGNGNVSIDCARILLQDVEKLRKYDIPNNALLKLQQSSVSEVSLFGRRGPEDTSVTIKEFREFLRLEAANVKIGTDLHYFDKLHVESMPRPKKRIMELMKKHVSDQEHQQNHRKKGLVGFFTSPTRVFKDSNNRIEALEIKNNVTGELSTIECGLLVYAIGFDTFILKDIPQISQKMSMKDFCRVDNSSLSDKYKTYATGWCAHGAKGVIANAQADAHLVSQEIINDIIINDNVVNDNMISDVVKDSSTVKRGVKHLLVERKTKFVDWDDWKELDNEERKIGVQYGKLKKTAKIY</sequence>